<protein>
    <submittedName>
        <fullName evidence="3">Acyl dehydratase</fullName>
    </submittedName>
</protein>
<dbReference type="EMBL" id="PVNH01000001">
    <property type="protein sequence ID" value="PRX51029.1"/>
    <property type="molecule type" value="Genomic_DNA"/>
</dbReference>
<gene>
    <name evidence="3" type="ORF">B0I33_101181</name>
</gene>
<feature type="domain" description="MaoC-like" evidence="2">
    <location>
        <begin position="12"/>
        <end position="116"/>
    </location>
</feature>
<dbReference type="InterPro" id="IPR002539">
    <property type="entry name" value="MaoC-like_dom"/>
</dbReference>
<comment type="caution">
    <text evidence="3">The sequence shown here is derived from an EMBL/GenBank/DDBJ whole genome shotgun (WGS) entry which is preliminary data.</text>
</comment>
<evidence type="ECO:0000256" key="1">
    <source>
        <dbReference type="ARBA" id="ARBA00005254"/>
    </source>
</evidence>
<name>A0A2T0M2U2_9PSEU</name>
<dbReference type="AlphaFoldDB" id="A0A2T0M2U2"/>
<reference evidence="3 4" key="1">
    <citation type="submission" date="2018-03" db="EMBL/GenBank/DDBJ databases">
        <title>Genomic Encyclopedia of Type Strains, Phase III (KMG-III): the genomes of soil and plant-associated and newly described type strains.</title>
        <authorList>
            <person name="Whitman W."/>
        </authorList>
    </citation>
    <scope>NUCLEOTIDE SEQUENCE [LARGE SCALE GENOMIC DNA]</scope>
    <source>
        <strain evidence="3 4">CGMCC 4.7125</strain>
    </source>
</reference>
<keyword evidence="4" id="KW-1185">Reference proteome</keyword>
<accession>A0A2T0M2U2</accession>
<proteinExistence type="inferred from homology"/>
<dbReference type="Gene3D" id="3.10.129.10">
    <property type="entry name" value="Hotdog Thioesterase"/>
    <property type="match status" value="1"/>
</dbReference>
<dbReference type="InterPro" id="IPR039375">
    <property type="entry name" value="NodN-like"/>
</dbReference>
<evidence type="ECO:0000313" key="3">
    <source>
        <dbReference type="EMBL" id="PRX51029.1"/>
    </source>
</evidence>
<dbReference type="Pfam" id="PF01575">
    <property type="entry name" value="MaoC_dehydratas"/>
    <property type="match status" value="1"/>
</dbReference>
<dbReference type="InterPro" id="IPR029069">
    <property type="entry name" value="HotDog_dom_sf"/>
</dbReference>
<dbReference type="PANTHER" id="PTHR42993:SF1">
    <property type="entry name" value="MAOC-LIKE DEHYDRATASE DOMAIN-CONTAINING PROTEIN"/>
    <property type="match status" value="1"/>
</dbReference>
<dbReference type="Proteomes" id="UP000238362">
    <property type="component" value="Unassembled WGS sequence"/>
</dbReference>
<dbReference type="SUPFAM" id="SSF54637">
    <property type="entry name" value="Thioesterase/thiol ester dehydrase-isomerase"/>
    <property type="match status" value="1"/>
</dbReference>
<organism evidence="3 4">
    <name type="scientific">Prauserella shujinwangii</name>
    <dbReference type="NCBI Taxonomy" id="1453103"/>
    <lineage>
        <taxon>Bacteria</taxon>
        <taxon>Bacillati</taxon>
        <taxon>Actinomycetota</taxon>
        <taxon>Actinomycetes</taxon>
        <taxon>Pseudonocardiales</taxon>
        <taxon>Pseudonocardiaceae</taxon>
        <taxon>Prauserella</taxon>
    </lineage>
</organism>
<dbReference type="OrthoDB" id="9801735at2"/>
<comment type="similarity">
    <text evidence="1">Belongs to the enoyl-CoA hydratase/isomerase family.</text>
</comment>
<sequence length="151" mass="16168">MTTKVAFADVKTLVGADLGHSDWLEVTQERIDTFADATGDHQWIHVDPERAKDGPFGGTIAHGYLTLSLLLPLWGELLDVEGVTTKVNYGLNKVRFPAPVRAGSRVRVTGTLAQVDEVPGDGLQLTADVVAEIEGGGKPACVAQLVVRFYA</sequence>
<evidence type="ECO:0000313" key="4">
    <source>
        <dbReference type="Proteomes" id="UP000238362"/>
    </source>
</evidence>
<dbReference type="PANTHER" id="PTHR42993">
    <property type="entry name" value="MAOC-LIKE DEHYDRATASE DOMAIN-CONTAINING PROTEIN"/>
    <property type="match status" value="1"/>
</dbReference>
<dbReference type="CDD" id="cd03450">
    <property type="entry name" value="NodN"/>
    <property type="match status" value="1"/>
</dbReference>
<evidence type="ECO:0000259" key="2">
    <source>
        <dbReference type="Pfam" id="PF01575"/>
    </source>
</evidence>
<dbReference type="RefSeq" id="WP_106176554.1">
    <property type="nucleotide sequence ID" value="NZ_PVNH01000001.1"/>
</dbReference>